<dbReference type="Gene3D" id="2.40.30.170">
    <property type="match status" value="1"/>
</dbReference>
<dbReference type="GO" id="GO:0030313">
    <property type="term" value="C:cell envelope"/>
    <property type="evidence" value="ECO:0007669"/>
    <property type="project" value="TreeGrafter"/>
</dbReference>
<dbReference type="InterPro" id="IPR006143">
    <property type="entry name" value="RND_pump_MFP"/>
</dbReference>
<dbReference type="NCBIfam" id="TIGR01730">
    <property type="entry name" value="RND_mfp"/>
    <property type="match status" value="1"/>
</dbReference>
<dbReference type="InterPro" id="IPR058792">
    <property type="entry name" value="Beta-barrel_RND_2"/>
</dbReference>
<dbReference type="InterPro" id="IPR058790">
    <property type="entry name" value="BSH_CusB"/>
</dbReference>
<dbReference type="Pfam" id="PF25954">
    <property type="entry name" value="Beta-barrel_RND_2"/>
    <property type="match status" value="1"/>
</dbReference>
<comment type="similarity">
    <text evidence="1">Belongs to the membrane fusion protein (MFP) (TC 8.A.1) family.</text>
</comment>
<gene>
    <name evidence="6" type="ORF">SAMN05660776_0678</name>
</gene>
<dbReference type="SUPFAM" id="SSF111369">
    <property type="entry name" value="HlyD-like secretion proteins"/>
    <property type="match status" value="1"/>
</dbReference>
<keyword evidence="2" id="KW-0813">Transport</keyword>
<dbReference type="AlphaFoldDB" id="A0A1T5ALN5"/>
<evidence type="ECO:0000259" key="5">
    <source>
        <dbReference type="Pfam" id="PF25954"/>
    </source>
</evidence>
<protein>
    <submittedName>
        <fullName evidence="6">Membrane fusion protein, cobalt-zinc-cadmium efflux system</fullName>
    </submittedName>
</protein>
<dbReference type="PROSITE" id="PS51257">
    <property type="entry name" value="PROKAR_LIPOPROTEIN"/>
    <property type="match status" value="1"/>
</dbReference>
<dbReference type="STRING" id="241145.SAMN05660776_0678"/>
<dbReference type="InterPro" id="IPR051909">
    <property type="entry name" value="MFP_Cation_Efflux"/>
</dbReference>
<feature type="domain" description="CusB-like beta-barrel" evidence="5">
    <location>
        <begin position="231"/>
        <end position="306"/>
    </location>
</feature>
<evidence type="ECO:0000256" key="2">
    <source>
        <dbReference type="ARBA" id="ARBA00022448"/>
    </source>
</evidence>
<dbReference type="GO" id="GO:0022857">
    <property type="term" value="F:transmembrane transporter activity"/>
    <property type="evidence" value="ECO:0007669"/>
    <property type="project" value="InterPro"/>
</dbReference>
<accession>A0A1T5ALN5</accession>
<feature type="domain" description="CusB-like barrel-sandwich hybrid" evidence="4">
    <location>
        <begin position="80"/>
        <end position="223"/>
    </location>
</feature>
<dbReference type="GO" id="GO:0016020">
    <property type="term" value="C:membrane"/>
    <property type="evidence" value="ECO:0007669"/>
    <property type="project" value="InterPro"/>
</dbReference>
<name>A0A1T5ALN5_9FLAO</name>
<evidence type="ECO:0000256" key="1">
    <source>
        <dbReference type="ARBA" id="ARBA00009477"/>
    </source>
</evidence>
<evidence type="ECO:0000313" key="7">
    <source>
        <dbReference type="Proteomes" id="UP000190230"/>
    </source>
</evidence>
<keyword evidence="7" id="KW-1185">Reference proteome</keyword>
<organism evidence="6 7">
    <name type="scientific">Salegentibacter holothuriorum</name>
    <dbReference type="NCBI Taxonomy" id="241145"/>
    <lineage>
        <taxon>Bacteria</taxon>
        <taxon>Pseudomonadati</taxon>
        <taxon>Bacteroidota</taxon>
        <taxon>Flavobacteriia</taxon>
        <taxon>Flavobacteriales</taxon>
        <taxon>Flavobacteriaceae</taxon>
        <taxon>Salegentibacter</taxon>
    </lineage>
</organism>
<proteinExistence type="inferred from homology"/>
<dbReference type="Proteomes" id="UP000190230">
    <property type="component" value="Unassembled WGS sequence"/>
</dbReference>
<dbReference type="PANTHER" id="PTHR30097:SF4">
    <property type="entry name" value="SLR6042 PROTEIN"/>
    <property type="match status" value="1"/>
</dbReference>
<feature type="region of interest" description="Disordered" evidence="3">
    <location>
        <begin position="23"/>
        <end position="42"/>
    </location>
</feature>
<dbReference type="EMBL" id="FUYY01000001">
    <property type="protein sequence ID" value="SKB35739.1"/>
    <property type="molecule type" value="Genomic_DNA"/>
</dbReference>
<dbReference type="GO" id="GO:0060003">
    <property type="term" value="P:copper ion export"/>
    <property type="evidence" value="ECO:0007669"/>
    <property type="project" value="TreeGrafter"/>
</dbReference>
<dbReference type="GO" id="GO:0015679">
    <property type="term" value="P:plasma membrane copper ion transport"/>
    <property type="evidence" value="ECO:0007669"/>
    <property type="project" value="TreeGrafter"/>
</dbReference>
<dbReference type="Gene3D" id="1.10.287.470">
    <property type="entry name" value="Helix hairpin bin"/>
    <property type="match status" value="1"/>
</dbReference>
<sequence>MTNILKYIFILFAVLFMSSCGDSEKENSEESATNSSDGEIQLSFPQFEGNDMELGKMEENSFPVSIETTGMIDVPPENKAMVSSFADGYVRKTPLLIGDEVKKGQFLVSLENPDYVQMQQDYLDAMEQMNYLKSEYQRQKTLLEEKITSERNFLKAESEYKRNLSKYRALRKKLQMLNLSPEAVENGNITSTIRIYAPITGSITEMKINNGMYVSAADELMQIIDRNHMHIELNVFEKDIMKLKKGQDIKFIIPEANTDTIEGKVHLVGTSINEQKRTVKVHGHFKDEQKKNSFATGMFVEAEIITEKRKAKALPAESIVSLDNTSYVLVLDTKTDSNYIFKRREVLPEDTFNGFTIIKNSADFNQDTQFLTKGAFNLITE</sequence>
<evidence type="ECO:0000259" key="4">
    <source>
        <dbReference type="Pfam" id="PF25919"/>
    </source>
</evidence>
<evidence type="ECO:0000313" key="6">
    <source>
        <dbReference type="EMBL" id="SKB35739.1"/>
    </source>
</evidence>
<evidence type="ECO:0000256" key="3">
    <source>
        <dbReference type="SAM" id="MobiDB-lite"/>
    </source>
</evidence>
<reference evidence="7" key="1">
    <citation type="submission" date="2017-02" db="EMBL/GenBank/DDBJ databases">
        <authorList>
            <person name="Varghese N."/>
            <person name="Submissions S."/>
        </authorList>
    </citation>
    <scope>NUCLEOTIDE SEQUENCE [LARGE SCALE GENOMIC DNA]</scope>
    <source>
        <strain evidence="7">DSM 23405</strain>
    </source>
</reference>
<dbReference type="PANTHER" id="PTHR30097">
    <property type="entry name" value="CATION EFFLUX SYSTEM PROTEIN CUSB"/>
    <property type="match status" value="1"/>
</dbReference>
<dbReference type="RefSeq" id="WP_079719277.1">
    <property type="nucleotide sequence ID" value="NZ_FUYY01000001.1"/>
</dbReference>
<dbReference type="Pfam" id="PF25919">
    <property type="entry name" value="BSH_CusB"/>
    <property type="match status" value="1"/>
</dbReference>